<proteinExistence type="inferred from homology"/>
<dbReference type="Gene3D" id="3.90.1150.170">
    <property type="match status" value="1"/>
</dbReference>
<dbReference type="InterPro" id="IPR015421">
    <property type="entry name" value="PyrdxlP-dep_Trfase_major"/>
</dbReference>
<keyword evidence="10" id="KW-1185">Reference proteome</keyword>
<dbReference type="AlphaFoldDB" id="A0A8C0AZQ8"/>
<evidence type="ECO:0000256" key="5">
    <source>
        <dbReference type="ARBA" id="ARBA00022898"/>
    </source>
</evidence>
<comment type="similarity">
    <text evidence="2 7">Belongs to the group II decarboxylase family.</text>
</comment>
<feature type="compositionally biased region" description="Low complexity" evidence="8">
    <location>
        <begin position="248"/>
        <end position="263"/>
    </location>
</feature>
<dbReference type="InterPro" id="IPR015424">
    <property type="entry name" value="PyrdxlP-dep_Trfase"/>
</dbReference>
<name>A0A8C0AZQ8_9AVES</name>
<comment type="cofactor">
    <cofactor evidence="1 7">
        <name>pyridoxal 5'-phosphate</name>
        <dbReference type="ChEBI" id="CHEBI:597326"/>
    </cofactor>
</comment>
<keyword evidence="4" id="KW-0210">Decarboxylase</keyword>
<dbReference type="Proteomes" id="UP000694555">
    <property type="component" value="Unplaced"/>
</dbReference>
<organism evidence="9 10">
    <name type="scientific">Buteo japonicus</name>
    <dbReference type="NCBI Taxonomy" id="224669"/>
    <lineage>
        <taxon>Eukaryota</taxon>
        <taxon>Metazoa</taxon>
        <taxon>Chordata</taxon>
        <taxon>Craniata</taxon>
        <taxon>Vertebrata</taxon>
        <taxon>Euteleostomi</taxon>
        <taxon>Archelosauria</taxon>
        <taxon>Archosauria</taxon>
        <taxon>Dinosauria</taxon>
        <taxon>Saurischia</taxon>
        <taxon>Theropoda</taxon>
        <taxon>Coelurosauria</taxon>
        <taxon>Aves</taxon>
        <taxon>Neognathae</taxon>
        <taxon>Neoaves</taxon>
        <taxon>Telluraves</taxon>
        <taxon>Accipitrimorphae</taxon>
        <taxon>Accipitriformes</taxon>
        <taxon>Accipitridae</taxon>
        <taxon>Accipitrinae</taxon>
        <taxon>Buteo</taxon>
    </lineage>
</organism>
<dbReference type="GO" id="GO:0042412">
    <property type="term" value="P:taurine biosynthetic process"/>
    <property type="evidence" value="ECO:0007669"/>
    <property type="project" value="TreeGrafter"/>
</dbReference>
<evidence type="ECO:0000256" key="3">
    <source>
        <dbReference type="ARBA" id="ARBA00011738"/>
    </source>
</evidence>
<dbReference type="InterPro" id="IPR002129">
    <property type="entry name" value="PyrdxlP-dep_de-COase"/>
</dbReference>
<comment type="subunit">
    <text evidence="3">Homodimer.</text>
</comment>
<feature type="compositionally biased region" description="Low complexity" evidence="8">
    <location>
        <begin position="271"/>
        <end position="293"/>
    </location>
</feature>
<dbReference type="PANTHER" id="PTHR45677:SF8">
    <property type="entry name" value="CYSTEINE SULFINIC ACID DECARBOXYLASE"/>
    <property type="match status" value="1"/>
</dbReference>
<dbReference type="PANTHER" id="PTHR45677">
    <property type="entry name" value="GLUTAMATE DECARBOXYLASE-RELATED"/>
    <property type="match status" value="1"/>
</dbReference>
<evidence type="ECO:0000256" key="1">
    <source>
        <dbReference type="ARBA" id="ARBA00001933"/>
    </source>
</evidence>
<dbReference type="SUPFAM" id="SSF53383">
    <property type="entry name" value="PLP-dependent transferases"/>
    <property type="match status" value="1"/>
</dbReference>
<evidence type="ECO:0000256" key="7">
    <source>
        <dbReference type="RuleBase" id="RU000382"/>
    </source>
</evidence>
<keyword evidence="5 7" id="KW-0663">Pyridoxal phosphate</keyword>
<reference evidence="9" key="2">
    <citation type="submission" date="2025-09" db="UniProtKB">
        <authorList>
            <consortium name="Ensembl"/>
        </authorList>
    </citation>
    <scope>IDENTIFICATION</scope>
</reference>
<dbReference type="Pfam" id="PF00282">
    <property type="entry name" value="Pyridoxal_deC"/>
    <property type="match status" value="1"/>
</dbReference>
<evidence type="ECO:0000256" key="2">
    <source>
        <dbReference type="ARBA" id="ARBA00009533"/>
    </source>
</evidence>
<dbReference type="Gene3D" id="3.40.640.10">
    <property type="entry name" value="Type I PLP-dependent aspartate aminotransferase-like (Major domain)"/>
    <property type="match status" value="1"/>
</dbReference>
<dbReference type="GO" id="GO:0019752">
    <property type="term" value="P:carboxylic acid metabolic process"/>
    <property type="evidence" value="ECO:0007669"/>
    <property type="project" value="InterPro"/>
</dbReference>
<dbReference type="GO" id="GO:0005737">
    <property type="term" value="C:cytoplasm"/>
    <property type="evidence" value="ECO:0007669"/>
    <property type="project" value="TreeGrafter"/>
</dbReference>
<dbReference type="GO" id="GO:0004782">
    <property type="term" value="F:sulfinoalanine decarboxylase activity"/>
    <property type="evidence" value="ECO:0007669"/>
    <property type="project" value="TreeGrafter"/>
</dbReference>
<accession>A0A8C0AZQ8</accession>
<sequence length="293" mass="32480">MAESSWLEGPGLDKAAGEEFLREAFQVLLDEAVRKGTDVTEKVCDWKEPQELRELLDLELRSSGELPERLLERCRDVIRYSVKTCHPRFFNQLFSGLDHHALAGRLITEALNTSQYTYEIAPVFVLMEEVVLAKLRELVGWSSGDGIFCPGGSISNMYAMNVARFHRFPESRQKGSWALPRLALFTSREVRSRPPPPPNLTPIFSPLRATTPSRKELLSWASAPTTSTWSAPMREPTPSHHPLPHPTVPLSAHRAPSLSSSVPPAAPPSWAPSTRWTASPTSASATASGSTWM</sequence>
<reference evidence="9" key="1">
    <citation type="submission" date="2025-08" db="UniProtKB">
        <authorList>
            <consortium name="Ensembl"/>
        </authorList>
    </citation>
    <scope>IDENTIFICATION</scope>
</reference>
<evidence type="ECO:0000313" key="10">
    <source>
        <dbReference type="Proteomes" id="UP000694555"/>
    </source>
</evidence>
<evidence type="ECO:0000256" key="8">
    <source>
        <dbReference type="SAM" id="MobiDB-lite"/>
    </source>
</evidence>
<protein>
    <recommendedName>
        <fullName evidence="11">Cysteine sulfinic acid decarboxylase</fullName>
    </recommendedName>
</protein>
<evidence type="ECO:0000256" key="4">
    <source>
        <dbReference type="ARBA" id="ARBA00022793"/>
    </source>
</evidence>
<feature type="region of interest" description="Disordered" evidence="8">
    <location>
        <begin position="225"/>
        <end position="293"/>
    </location>
</feature>
<dbReference type="Ensembl" id="ENSBJAT00000009777.1">
    <property type="protein sequence ID" value="ENSBJAP00000009506.1"/>
    <property type="gene ID" value="ENSBJAG00000006523.1"/>
</dbReference>
<keyword evidence="6 7" id="KW-0456">Lyase</keyword>
<dbReference type="GO" id="GO:0030170">
    <property type="term" value="F:pyridoxal phosphate binding"/>
    <property type="evidence" value="ECO:0007669"/>
    <property type="project" value="InterPro"/>
</dbReference>
<evidence type="ECO:0000313" key="9">
    <source>
        <dbReference type="Ensembl" id="ENSBJAP00000009506.1"/>
    </source>
</evidence>
<evidence type="ECO:0008006" key="11">
    <source>
        <dbReference type="Google" id="ProtNLM"/>
    </source>
</evidence>
<evidence type="ECO:0000256" key="6">
    <source>
        <dbReference type="ARBA" id="ARBA00023239"/>
    </source>
</evidence>